<name>A0A3B0Y5K0_9ZZZZ</name>
<evidence type="ECO:0000313" key="1">
    <source>
        <dbReference type="EMBL" id="VAW70632.1"/>
    </source>
</evidence>
<proteinExistence type="predicted"/>
<reference evidence="1" key="1">
    <citation type="submission" date="2018-06" db="EMBL/GenBank/DDBJ databases">
        <authorList>
            <person name="Zhirakovskaya E."/>
        </authorList>
    </citation>
    <scope>NUCLEOTIDE SEQUENCE</scope>
</reference>
<sequence length="153" mass="17508">MKKLGRNNKKSTGYKTEALMLENMPEKPVNYIGDLDLRHEIEDIVSTVGYDLRMAAPGHSIGHFTHPDWGYRLYNQYKTKGQVLALLNQILGIISINKKTDRARLHLENNIRGARKGNVYKRILMDRVGQEEFTKIQAVLKKEQPELFGSAKA</sequence>
<accession>A0A3B0Y5K0</accession>
<dbReference type="AlphaFoldDB" id="A0A3B0Y5K0"/>
<dbReference type="EMBL" id="UOFJ01000539">
    <property type="protein sequence ID" value="VAW70632.1"/>
    <property type="molecule type" value="Genomic_DNA"/>
</dbReference>
<protein>
    <submittedName>
        <fullName evidence="1">Uncharacterized protein</fullName>
    </submittedName>
</protein>
<organism evidence="1">
    <name type="scientific">hydrothermal vent metagenome</name>
    <dbReference type="NCBI Taxonomy" id="652676"/>
    <lineage>
        <taxon>unclassified sequences</taxon>
        <taxon>metagenomes</taxon>
        <taxon>ecological metagenomes</taxon>
    </lineage>
</organism>
<gene>
    <name evidence="1" type="ORF">MNBD_GAMMA10-1478</name>
</gene>